<reference evidence="8 9" key="1">
    <citation type="submission" date="2016-10" db="EMBL/GenBank/DDBJ databases">
        <authorList>
            <person name="de Groot N.N."/>
        </authorList>
    </citation>
    <scope>NUCLEOTIDE SEQUENCE [LARGE SCALE GENOMIC DNA]</scope>
    <source>
        <strain evidence="8 9">DSM 23421</strain>
    </source>
</reference>
<dbReference type="Pfam" id="PF00691">
    <property type="entry name" value="OmpA"/>
    <property type="match status" value="1"/>
</dbReference>
<proteinExistence type="predicted"/>
<dbReference type="AlphaFoldDB" id="A0A1G7IMP6"/>
<dbReference type="InterPro" id="IPR006664">
    <property type="entry name" value="OMP_bac"/>
</dbReference>
<keyword evidence="3" id="KW-0998">Cell outer membrane</keyword>
<name>A0A1G7IMP6_9FLAO</name>
<dbReference type="PANTHER" id="PTHR30329:SF21">
    <property type="entry name" value="LIPOPROTEIN YIAD-RELATED"/>
    <property type="match status" value="1"/>
</dbReference>
<keyword evidence="9" id="KW-1185">Reference proteome</keyword>
<feature type="region of interest" description="Disordered" evidence="5">
    <location>
        <begin position="39"/>
        <end position="119"/>
    </location>
</feature>
<dbReference type="STRING" id="641691.SAMN05421636_1133"/>
<feature type="compositionally biased region" description="Basic and acidic residues" evidence="5">
    <location>
        <begin position="39"/>
        <end position="58"/>
    </location>
</feature>
<dbReference type="CDD" id="cd07185">
    <property type="entry name" value="OmpA_C-like"/>
    <property type="match status" value="1"/>
</dbReference>
<feature type="region of interest" description="Disordered" evidence="5">
    <location>
        <begin position="426"/>
        <end position="445"/>
    </location>
</feature>
<dbReference type="Gene3D" id="3.30.1330.60">
    <property type="entry name" value="OmpA-like domain"/>
    <property type="match status" value="1"/>
</dbReference>
<dbReference type="RefSeq" id="WP_091873953.1">
    <property type="nucleotide sequence ID" value="NZ_FNAO01000013.1"/>
</dbReference>
<feature type="signal peptide" evidence="6">
    <location>
        <begin position="1"/>
        <end position="26"/>
    </location>
</feature>
<evidence type="ECO:0000256" key="5">
    <source>
        <dbReference type="SAM" id="MobiDB-lite"/>
    </source>
</evidence>
<dbReference type="EMBL" id="FNAO01000013">
    <property type="protein sequence ID" value="SDF13579.1"/>
    <property type="molecule type" value="Genomic_DNA"/>
</dbReference>
<dbReference type="InterPro" id="IPR036737">
    <property type="entry name" value="OmpA-like_sf"/>
</dbReference>
<evidence type="ECO:0000256" key="4">
    <source>
        <dbReference type="PROSITE-ProRule" id="PRU00473"/>
    </source>
</evidence>
<dbReference type="Proteomes" id="UP000199109">
    <property type="component" value="Unassembled WGS sequence"/>
</dbReference>
<evidence type="ECO:0000256" key="1">
    <source>
        <dbReference type="ARBA" id="ARBA00004442"/>
    </source>
</evidence>
<dbReference type="PRINTS" id="PR01021">
    <property type="entry name" value="OMPADOMAIN"/>
</dbReference>
<evidence type="ECO:0000256" key="6">
    <source>
        <dbReference type="SAM" id="SignalP"/>
    </source>
</evidence>
<feature type="compositionally biased region" description="Basic and acidic residues" evidence="5">
    <location>
        <begin position="67"/>
        <end position="79"/>
    </location>
</feature>
<comment type="subcellular location">
    <subcellularLocation>
        <location evidence="1">Cell outer membrane</location>
    </subcellularLocation>
</comment>
<feature type="domain" description="OmpA-like" evidence="7">
    <location>
        <begin position="341"/>
        <end position="456"/>
    </location>
</feature>
<dbReference type="InterPro" id="IPR006665">
    <property type="entry name" value="OmpA-like"/>
</dbReference>
<keyword evidence="6" id="KW-0732">Signal</keyword>
<evidence type="ECO:0000313" key="9">
    <source>
        <dbReference type="Proteomes" id="UP000199109"/>
    </source>
</evidence>
<dbReference type="OrthoDB" id="9800869at2"/>
<sequence length="456" mass="50207">MNNLNRFLTIATTVFCLFAFAPCAQGQFLKKLGKVAERAAERTVERRVDKEATEKTDQGLDDILEPGSKENDKSEEKGKTGNPVPNEDGRGTPPNDVPENGTGKSSTNTSGSSESDSPKSLSIYSKFDFVPGDDLIFFDDFSNDFVGDFPSQWDTNGNGEVVSVGDSSGKWFEMKSSSSYYPNVADLPVDYTIEFDLLTQGIDKPGTGSAKLFINLTSDNVYGKSHTDKNAIRVSLPLYKLSPRDIEVWNQINGENTISNNITSDLVKVMRQQPHISMAVNGQRFRLWINETKYLDLPSLVPADMLDHLRFDVVGLRDQQDRVFIKNLKVAGGGVDLRRKLMAEGKVSTNAILFDSGSATLQPSSMGVIRQIYQVLQQETAMKLKIVGHTDADGDPTNNVDLSKKRAEAVKNTLISVYQISGDRLQTDGKGESEPIGDNANANGKAQNRRVEFIKL</sequence>
<accession>A0A1G7IMP6</accession>
<dbReference type="InterPro" id="IPR050330">
    <property type="entry name" value="Bact_OuterMem_StrucFunc"/>
</dbReference>
<gene>
    <name evidence="8" type="ORF">SAMN05421636_1133</name>
</gene>
<dbReference type="PROSITE" id="PS51123">
    <property type="entry name" value="OMPA_2"/>
    <property type="match status" value="1"/>
</dbReference>
<evidence type="ECO:0000259" key="7">
    <source>
        <dbReference type="PROSITE" id="PS51123"/>
    </source>
</evidence>
<evidence type="ECO:0000313" key="8">
    <source>
        <dbReference type="EMBL" id="SDF13579.1"/>
    </source>
</evidence>
<keyword evidence="2 4" id="KW-0472">Membrane</keyword>
<evidence type="ECO:0000256" key="3">
    <source>
        <dbReference type="ARBA" id="ARBA00023237"/>
    </source>
</evidence>
<dbReference type="SUPFAM" id="SSF103088">
    <property type="entry name" value="OmpA-like"/>
    <property type="match status" value="1"/>
</dbReference>
<protein>
    <submittedName>
        <fullName evidence="8">Outer membrane protein OmpA</fullName>
    </submittedName>
</protein>
<dbReference type="GO" id="GO:0009279">
    <property type="term" value="C:cell outer membrane"/>
    <property type="evidence" value="ECO:0007669"/>
    <property type="project" value="UniProtKB-SubCell"/>
</dbReference>
<evidence type="ECO:0000256" key="2">
    <source>
        <dbReference type="ARBA" id="ARBA00023136"/>
    </source>
</evidence>
<dbReference type="PANTHER" id="PTHR30329">
    <property type="entry name" value="STATOR ELEMENT OF FLAGELLAR MOTOR COMPLEX"/>
    <property type="match status" value="1"/>
</dbReference>
<feature type="compositionally biased region" description="Low complexity" evidence="5">
    <location>
        <begin position="101"/>
        <end position="115"/>
    </location>
</feature>
<organism evidence="8 9">
    <name type="scientific">Pricia antarctica</name>
    <dbReference type="NCBI Taxonomy" id="641691"/>
    <lineage>
        <taxon>Bacteria</taxon>
        <taxon>Pseudomonadati</taxon>
        <taxon>Bacteroidota</taxon>
        <taxon>Flavobacteriia</taxon>
        <taxon>Flavobacteriales</taxon>
        <taxon>Flavobacteriaceae</taxon>
        <taxon>Pricia</taxon>
    </lineage>
</organism>
<feature type="chain" id="PRO_5011517684" evidence="6">
    <location>
        <begin position="27"/>
        <end position="456"/>
    </location>
</feature>